<keyword evidence="1" id="KW-0862">Zinc</keyword>
<keyword evidence="2" id="KW-0812">Transmembrane</keyword>
<evidence type="ECO:0000313" key="5">
    <source>
        <dbReference type="Proteomes" id="UP001231189"/>
    </source>
</evidence>
<dbReference type="Pfam" id="PF13639">
    <property type="entry name" value="zf-RING_2"/>
    <property type="match status" value="1"/>
</dbReference>
<feature type="domain" description="RING-type" evidence="3">
    <location>
        <begin position="89"/>
        <end position="131"/>
    </location>
</feature>
<evidence type="ECO:0000313" key="4">
    <source>
        <dbReference type="EMBL" id="KAK1663730.1"/>
    </source>
</evidence>
<proteinExistence type="predicted"/>
<name>A0AAD8WL01_LOLMU</name>
<dbReference type="SMART" id="SM00184">
    <property type="entry name" value="RING"/>
    <property type="match status" value="1"/>
</dbReference>
<evidence type="ECO:0000256" key="1">
    <source>
        <dbReference type="PROSITE-ProRule" id="PRU00175"/>
    </source>
</evidence>
<dbReference type="PROSITE" id="PS50089">
    <property type="entry name" value="ZF_RING_2"/>
    <property type="match status" value="1"/>
</dbReference>
<dbReference type="AlphaFoldDB" id="A0AAD8WL01"/>
<accession>A0AAD8WL01</accession>
<dbReference type="Proteomes" id="UP001231189">
    <property type="component" value="Unassembled WGS sequence"/>
</dbReference>
<sequence length="146" mass="15731">MAGTGDNRPNGWVIIVGAPLLAAIVGLLCHIACSWKEKDDQRHRGMAAAASGEQERPPEVRELAVEMRAGPLLCMYRSSDERWREAAACPVCLSDLADGETVRVLPPCMHYFHPACVGEWLHSHDTCPVCRAVPGAAAAFPAMLAV</sequence>
<dbReference type="GO" id="GO:0008270">
    <property type="term" value="F:zinc ion binding"/>
    <property type="evidence" value="ECO:0007669"/>
    <property type="project" value="UniProtKB-KW"/>
</dbReference>
<dbReference type="FunFam" id="3.30.40.10:FF:000654">
    <property type="entry name" value="RING-H2 finger protein ATL33"/>
    <property type="match status" value="1"/>
</dbReference>
<feature type="transmembrane region" description="Helical" evidence="2">
    <location>
        <begin position="12"/>
        <end position="35"/>
    </location>
</feature>
<dbReference type="PANTHER" id="PTHR45676">
    <property type="entry name" value="RING-H2 FINGER PROTEIN ATL51-RELATED"/>
    <property type="match status" value="1"/>
</dbReference>
<dbReference type="Gene3D" id="3.30.40.10">
    <property type="entry name" value="Zinc/RING finger domain, C3HC4 (zinc finger)"/>
    <property type="match status" value="1"/>
</dbReference>
<gene>
    <name evidence="4" type="ORF">QYE76_051889</name>
</gene>
<comment type="caution">
    <text evidence="4">The sequence shown here is derived from an EMBL/GenBank/DDBJ whole genome shotgun (WGS) entry which is preliminary data.</text>
</comment>
<keyword evidence="2" id="KW-1133">Transmembrane helix</keyword>
<keyword evidence="5" id="KW-1185">Reference proteome</keyword>
<keyword evidence="1" id="KW-0863">Zinc-finger</keyword>
<dbReference type="SUPFAM" id="SSF57850">
    <property type="entry name" value="RING/U-box"/>
    <property type="match status" value="1"/>
</dbReference>
<reference evidence="4" key="1">
    <citation type="submission" date="2023-07" db="EMBL/GenBank/DDBJ databases">
        <title>A chromosome-level genome assembly of Lolium multiflorum.</title>
        <authorList>
            <person name="Chen Y."/>
            <person name="Copetti D."/>
            <person name="Kolliker R."/>
            <person name="Studer B."/>
        </authorList>
    </citation>
    <scope>NUCLEOTIDE SEQUENCE</scope>
    <source>
        <strain evidence="4">02402/16</strain>
        <tissue evidence="4">Leaf</tissue>
    </source>
</reference>
<evidence type="ECO:0000256" key="2">
    <source>
        <dbReference type="SAM" id="Phobius"/>
    </source>
</evidence>
<dbReference type="EMBL" id="JAUUTY010000003">
    <property type="protein sequence ID" value="KAK1663730.1"/>
    <property type="molecule type" value="Genomic_DNA"/>
</dbReference>
<keyword evidence="1" id="KW-0479">Metal-binding</keyword>
<keyword evidence="2" id="KW-0472">Membrane</keyword>
<dbReference type="PANTHER" id="PTHR45676:SF120">
    <property type="entry name" value="RING-TYPE E3 UBIQUITIN TRANSFERASE"/>
    <property type="match status" value="1"/>
</dbReference>
<dbReference type="InterPro" id="IPR013083">
    <property type="entry name" value="Znf_RING/FYVE/PHD"/>
</dbReference>
<organism evidence="4 5">
    <name type="scientific">Lolium multiflorum</name>
    <name type="common">Italian ryegrass</name>
    <name type="synonym">Lolium perenne subsp. multiflorum</name>
    <dbReference type="NCBI Taxonomy" id="4521"/>
    <lineage>
        <taxon>Eukaryota</taxon>
        <taxon>Viridiplantae</taxon>
        <taxon>Streptophyta</taxon>
        <taxon>Embryophyta</taxon>
        <taxon>Tracheophyta</taxon>
        <taxon>Spermatophyta</taxon>
        <taxon>Magnoliopsida</taxon>
        <taxon>Liliopsida</taxon>
        <taxon>Poales</taxon>
        <taxon>Poaceae</taxon>
        <taxon>BOP clade</taxon>
        <taxon>Pooideae</taxon>
        <taxon>Poodae</taxon>
        <taxon>Poeae</taxon>
        <taxon>Poeae Chloroplast Group 2 (Poeae type)</taxon>
        <taxon>Loliodinae</taxon>
        <taxon>Loliinae</taxon>
        <taxon>Lolium</taxon>
    </lineage>
</organism>
<dbReference type="GO" id="GO:0016567">
    <property type="term" value="P:protein ubiquitination"/>
    <property type="evidence" value="ECO:0007669"/>
    <property type="project" value="TreeGrafter"/>
</dbReference>
<evidence type="ECO:0000259" key="3">
    <source>
        <dbReference type="PROSITE" id="PS50089"/>
    </source>
</evidence>
<dbReference type="InterPro" id="IPR001841">
    <property type="entry name" value="Znf_RING"/>
</dbReference>
<protein>
    <recommendedName>
        <fullName evidence="3">RING-type domain-containing protein</fullName>
    </recommendedName>
</protein>